<feature type="compositionally biased region" description="Pro residues" evidence="1">
    <location>
        <begin position="206"/>
        <end position="220"/>
    </location>
</feature>
<reference evidence="3" key="1">
    <citation type="journal article" date="2019" name="Int. J. Syst. Evol. Microbiol.">
        <title>The Global Catalogue of Microorganisms (GCM) 10K type strain sequencing project: providing services to taxonomists for standard genome sequencing and annotation.</title>
        <authorList>
            <consortium name="The Broad Institute Genomics Platform"/>
            <consortium name="The Broad Institute Genome Sequencing Center for Infectious Disease"/>
            <person name="Wu L."/>
            <person name="Ma J."/>
        </authorList>
    </citation>
    <scope>NUCLEOTIDE SEQUENCE [LARGE SCALE GENOMIC DNA]</scope>
    <source>
        <strain evidence="3">JCM 3115</strain>
    </source>
</reference>
<evidence type="ECO:0000313" key="2">
    <source>
        <dbReference type="EMBL" id="GGQ21267.1"/>
    </source>
</evidence>
<accession>A0ABQ2R9Y8</accession>
<evidence type="ECO:0000256" key="1">
    <source>
        <dbReference type="SAM" id="MobiDB-lite"/>
    </source>
</evidence>
<feature type="compositionally biased region" description="Basic and acidic residues" evidence="1">
    <location>
        <begin position="166"/>
        <end position="186"/>
    </location>
</feature>
<dbReference type="Proteomes" id="UP000611554">
    <property type="component" value="Unassembled WGS sequence"/>
</dbReference>
<gene>
    <name evidence="2" type="ORF">GCM10010140_59430</name>
</gene>
<feature type="region of interest" description="Disordered" evidence="1">
    <location>
        <begin position="139"/>
        <end position="371"/>
    </location>
</feature>
<name>A0ABQ2R9Y8_9ACTN</name>
<feature type="compositionally biased region" description="Basic and acidic residues" evidence="1">
    <location>
        <begin position="570"/>
        <end position="594"/>
    </location>
</feature>
<feature type="compositionally biased region" description="Basic and acidic residues" evidence="1">
    <location>
        <begin position="237"/>
        <end position="251"/>
    </location>
</feature>
<feature type="compositionally biased region" description="Low complexity" evidence="1">
    <location>
        <begin position="334"/>
        <end position="371"/>
    </location>
</feature>
<feature type="compositionally biased region" description="Low complexity" evidence="1">
    <location>
        <begin position="149"/>
        <end position="164"/>
    </location>
</feature>
<organism evidence="2 3">
    <name type="scientific">Streptosporangium pseudovulgare</name>
    <dbReference type="NCBI Taxonomy" id="35765"/>
    <lineage>
        <taxon>Bacteria</taxon>
        <taxon>Bacillati</taxon>
        <taxon>Actinomycetota</taxon>
        <taxon>Actinomycetes</taxon>
        <taxon>Streptosporangiales</taxon>
        <taxon>Streptosporangiaceae</taxon>
        <taxon>Streptosporangium</taxon>
    </lineage>
</organism>
<dbReference type="RefSeq" id="WP_189249754.1">
    <property type="nucleotide sequence ID" value="NZ_BMQJ01000017.1"/>
</dbReference>
<feature type="compositionally biased region" description="Acidic residues" evidence="1">
    <location>
        <begin position="317"/>
        <end position="333"/>
    </location>
</feature>
<keyword evidence="3" id="KW-1185">Reference proteome</keyword>
<feature type="region of interest" description="Disordered" evidence="1">
    <location>
        <begin position="554"/>
        <end position="640"/>
    </location>
</feature>
<sequence>MNFCLSDLVPPLRWSDAATIPELADQPDLPGAWWRSLPLHRVLAVLGTERLAELLARIALDHWPAAAVGDVLPALYVLDPDEADEPCTAIALDRTGSWAGLLALTGRELRDQPFIQAFPVVHVLFCAVFDHFAHPERAEADRSPVSGDAGAVRAAPLASAAPEAPESDHGAHEADHRAREAHEVPRSPEASRGPEALRAEAGPVPGSGPGPGPLPEPTPNPEQASDSEPAPDSEPVAAHEPDHGPEHEPVHAAEQAAEPEPVPAAEPVPSPAPVPFSAFAPASGPAPAPASAPEPVAAHEPDHGPEHEPVRAAEQAAEPEPEPEPVAEAEAEPDSAPVPDSLPAASPAAADAGVAADDADPAGPAAEHAPSDLPDLLDAAFADLDDRSWAVAQNRVFSDDPAAVEALAKLFAVPPAAIAEVEADLRRRLAEWLASPEAAPYREHLAEVRRTLGKAAPKSRLVSAAGWHRRELSSLDVPAWQFVLATLDGYHLVDEWLVEGDIVALRHHTRDVISRAKPPLTMTKALSLVASLGIHPDVSKEWLENVPQLRILSAGQKAPQRQGGGSQAGRPKEARGPKDSKGPKEPKRAGEKAEAPAPRASAENAGREPDTPVRNGDRPPGEAGGRPAAAGQAGRSPFRPLKDVSVTRRCFRQPDGRWWLRVDITAEHLRGDECPLPSGFAAYLGMSPGAARTVDSAVGEVTLSWREGPVLSSLGPLLADVGAKEGSHLFLTLSDEGVLRARHLPAADPDDEPLARALRLVGYTAPGGTPEQAVRVIATRVGLTGPVNSPDLLSRLRERGDRDLLSLLA</sequence>
<proteinExistence type="predicted"/>
<feature type="compositionally biased region" description="Low complexity" evidence="1">
    <location>
        <begin position="625"/>
        <end position="635"/>
    </location>
</feature>
<feature type="compositionally biased region" description="Pro residues" evidence="1">
    <location>
        <begin position="260"/>
        <end position="274"/>
    </location>
</feature>
<protein>
    <submittedName>
        <fullName evidence="2">Uncharacterized protein</fullName>
    </submittedName>
</protein>
<comment type="caution">
    <text evidence="2">The sequence shown here is derived from an EMBL/GenBank/DDBJ whole genome shotgun (WGS) entry which is preliminary data.</text>
</comment>
<evidence type="ECO:0000313" key="3">
    <source>
        <dbReference type="Proteomes" id="UP000611554"/>
    </source>
</evidence>
<feature type="compositionally biased region" description="Basic and acidic residues" evidence="1">
    <location>
        <begin position="297"/>
        <end position="311"/>
    </location>
</feature>
<feature type="compositionally biased region" description="Basic and acidic residues" evidence="1">
    <location>
        <begin position="605"/>
        <end position="620"/>
    </location>
</feature>
<dbReference type="EMBL" id="BMQJ01000017">
    <property type="protein sequence ID" value="GGQ21267.1"/>
    <property type="molecule type" value="Genomic_DNA"/>
</dbReference>